<sequence length="201" mass="23026">GNWGFPFCRKDIQYVVKSYLDRRGTQTMVFSNNLPGPCWCRSFLKRNKQLLSERLAENIKRCRAAVNHDTVNKYFAELKESLEGVPPERILNFDETNITDDPGKTKVVVRKGTKYPEKIMDSSKASISVMFTGSASGVLLPPYVVYKVEHLYDSWKEGGPKFCRYNRSKSGWFDYDFQGLFSNLGYPIFPTIGTTNKCCNL</sequence>
<accession>V5I7X9</accession>
<evidence type="ECO:0000313" key="1">
    <source>
        <dbReference type="EMBL" id="JAB62811.1"/>
    </source>
</evidence>
<name>V5I7X9_ANOGL</name>
<protein>
    <recommendedName>
        <fullName evidence="2">DDE-1 domain-containing protein</fullName>
    </recommendedName>
</protein>
<organism evidence="1">
    <name type="scientific">Anoplophora glabripennis</name>
    <name type="common">Asian longhorn beetle</name>
    <name type="synonym">Anoplophora nobilis</name>
    <dbReference type="NCBI Taxonomy" id="217634"/>
    <lineage>
        <taxon>Eukaryota</taxon>
        <taxon>Metazoa</taxon>
        <taxon>Ecdysozoa</taxon>
        <taxon>Arthropoda</taxon>
        <taxon>Hexapoda</taxon>
        <taxon>Insecta</taxon>
        <taxon>Pterygota</taxon>
        <taxon>Neoptera</taxon>
        <taxon>Endopterygota</taxon>
        <taxon>Coleoptera</taxon>
        <taxon>Polyphaga</taxon>
        <taxon>Cucujiformia</taxon>
        <taxon>Chrysomeloidea</taxon>
        <taxon>Cerambycidae</taxon>
        <taxon>Lamiinae</taxon>
        <taxon>Lamiini</taxon>
        <taxon>Anoplophora</taxon>
    </lineage>
</organism>
<feature type="non-terminal residue" evidence="1">
    <location>
        <position position="1"/>
    </location>
</feature>
<dbReference type="EMBL" id="GALX01005655">
    <property type="protein sequence ID" value="JAB62811.1"/>
    <property type="molecule type" value="Transcribed_RNA"/>
</dbReference>
<evidence type="ECO:0008006" key="2">
    <source>
        <dbReference type="Google" id="ProtNLM"/>
    </source>
</evidence>
<dbReference type="AlphaFoldDB" id="V5I7X9"/>
<proteinExistence type="predicted"/>
<reference evidence="1" key="1">
    <citation type="submission" date="2013-07" db="EMBL/GenBank/DDBJ databases">
        <title>Midgut Transcriptome Profiling of Anoplphora glabripennis, a Lignocellulose Degrading, Wood-Boring Cerambycid.</title>
        <authorList>
            <person name="Scully E.D."/>
            <person name="Hoover K."/>
            <person name="Carlson J.E."/>
            <person name="Tien M."/>
            <person name="Geib S.M."/>
        </authorList>
    </citation>
    <scope>NUCLEOTIDE SEQUENCE</scope>
</reference>